<reference evidence="1 2" key="1">
    <citation type="submission" date="2016-11" db="EMBL/GenBank/DDBJ databases">
        <authorList>
            <person name="Jaros S."/>
            <person name="Januszkiewicz K."/>
            <person name="Wedrychowicz H."/>
        </authorList>
    </citation>
    <scope>NUCLEOTIDE SEQUENCE [LARGE SCALE GENOMIC DNA]</scope>
    <source>
        <strain evidence="1 2">DSM 6191</strain>
    </source>
</reference>
<proteinExistence type="predicted"/>
<evidence type="ECO:0000313" key="1">
    <source>
        <dbReference type="EMBL" id="SHH98495.1"/>
    </source>
</evidence>
<dbReference type="AlphaFoldDB" id="A0A1M5XF42"/>
<dbReference type="Proteomes" id="UP000184241">
    <property type="component" value="Unassembled WGS sequence"/>
</dbReference>
<evidence type="ECO:0008006" key="3">
    <source>
        <dbReference type="Google" id="ProtNLM"/>
    </source>
</evidence>
<evidence type="ECO:0000313" key="2">
    <source>
        <dbReference type="Proteomes" id="UP000184241"/>
    </source>
</evidence>
<sequence>MRKSALRIVSYLLLFGLISVVGGCSLKENTTKAVVNEIKKSDIMLKDISEDLESFQYYKAEEKDITDKYGEKLLTPKYLPERFKSYGVYLSDSVKELPVVKQIWYDPDKLEVFTVTQSKKNSDPDREDEIHFTDMREDGKKISDECTWAKYVTTYGFSRGGTFGYGHMFVNDENNRDEYNKILKSLTQ</sequence>
<dbReference type="RefSeq" id="WP_073018065.1">
    <property type="nucleotide sequence ID" value="NZ_FQXU01000005.1"/>
</dbReference>
<organism evidence="1 2">
    <name type="scientific">Clostridium intestinale DSM 6191</name>
    <dbReference type="NCBI Taxonomy" id="1121320"/>
    <lineage>
        <taxon>Bacteria</taxon>
        <taxon>Bacillati</taxon>
        <taxon>Bacillota</taxon>
        <taxon>Clostridia</taxon>
        <taxon>Eubacteriales</taxon>
        <taxon>Clostridiaceae</taxon>
        <taxon>Clostridium</taxon>
    </lineage>
</organism>
<name>A0A1M5XF42_9CLOT</name>
<protein>
    <recommendedName>
        <fullName evidence="3">Lipoprotein</fullName>
    </recommendedName>
</protein>
<accession>A0A1M5XF42</accession>
<dbReference type="EMBL" id="FQXU01000005">
    <property type="protein sequence ID" value="SHH98495.1"/>
    <property type="molecule type" value="Genomic_DNA"/>
</dbReference>
<dbReference type="PROSITE" id="PS51257">
    <property type="entry name" value="PROKAR_LIPOPROTEIN"/>
    <property type="match status" value="1"/>
</dbReference>
<gene>
    <name evidence="1" type="ORF">SAMN02745941_01390</name>
</gene>